<sequence>MKFALCTVCLTCLKQFKVQTEDCFVLSCLFVFCSCRGRVESEYFALLCFFSDLFLILLALYKLSGNGLYSGPNWIMSLLEFINEDYKFLLYLQVISRLLTMVSMQ</sequence>
<protein>
    <submittedName>
        <fullName evidence="2">Uncharacterized protein</fullName>
    </submittedName>
</protein>
<reference evidence="2" key="1">
    <citation type="journal article" date="1999" name="Methods Enzymol.">
        <title>High-efficiency full-length cDNA cloning.</title>
        <authorList>
            <person name="Carninci P."/>
            <person name="Hayashizaki Y."/>
        </authorList>
    </citation>
    <scope>NUCLEOTIDE SEQUENCE</scope>
    <source>
        <strain evidence="2">C57BL/6J</strain>
        <tissue evidence="2">Lung</tissue>
    </source>
</reference>
<keyword evidence="1" id="KW-0472">Membrane</keyword>
<accession>Q8C3V0</accession>
<evidence type="ECO:0000313" key="2">
    <source>
        <dbReference type="EMBL" id="BAC39298.1"/>
    </source>
</evidence>
<dbReference type="EMBL" id="AK084868">
    <property type="protein sequence ID" value="BAC39298.1"/>
    <property type="molecule type" value="mRNA"/>
</dbReference>
<reference evidence="2" key="6">
    <citation type="submission" date="2002-04" db="EMBL/GenBank/DDBJ databases">
        <authorList>
            <person name="Adachi J."/>
            <person name="Aizawa K."/>
            <person name="Akimura T."/>
            <person name="Arakawa T."/>
            <person name="Bono H."/>
            <person name="Carninci P."/>
            <person name="Fukuda S."/>
            <person name="Furuno M."/>
            <person name="Hanagaki T."/>
            <person name="Hara A."/>
            <person name="Hashizume W."/>
            <person name="Hayashida K."/>
            <person name="Hayatsu N."/>
            <person name="Hiramoto K."/>
            <person name="Hiraoka T."/>
            <person name="Hirozane T."/>
            <person name="Hori F."/>
            <person name="Imotani K."/>
            <person name="Ishii Y."/>
            <person name="Itoh M."/>
            <person name="Kagawa I."/>
            <person name="Kasukawa T."/>
            <person name="Katoh H."/>
            <person name="Kawai J."/>
            <person name="Kojima Y."/>
            <person name="Kondo S."/>
            <person name="Konno H."/>
            <person name="Kouda M."/>
            <person name="Koya S."/>
            <person name="Kurihara C."/>
            <person name="Matsuyama T."/>
            <person name="Miyazaki A."/>
            <person name="Murata M."/>
            <person name="Nakamura M."/>
            <person name="Nishi K."/>
            <person name="Nomura K."/>
            <person name="Numazaki R."/>
            <person name="Ohno M."/>
            <person name="Ohsato N."/>
            <person name="Okazaki Y."/>
            <person name="Saito R."/>
            <person name="Saitoh H."/>
            <person name="Sakai C."/>
            <person name="Sakai K."/>
            <person name="Sakazume N."/>
            <person name="Sano H."/>
            <person name="Sasaki D."/>
            <person name="Shibata K."/>
            <person name="Shinagawa A."/>
            <person name="Shiraki T."/>
            <person name="Sogabe Y."/>
            <person name="Tagami M."/>
            <person name="Tagawa A."/>
            <person name="Takahashi F."/>
            <person name="Takaku-Akahira S."/>
            <person name="Takeda Y."/>
            <person name="Tanaka T."/>
            <person name="Tomaru A."/>
            <person name="Toya T."/>
            <person name="Yasunishi A."/>
            <person name="Muramatsu M."/>
            <person name="Hayashizaki Y."/>
        </authorList>
    </citation>
    <scope>NUCLEOTIDE SEQUENCE</scope>
    <source>
        <strain evidence="2">C57BL/6J</strain>
        <tissue evidence="2">Lung</tissue>
    </source>
</reference>
<proteinExistence type="evidence at transcript level"/>
<organism evidence="2">
    <name type="scientific">Mus musculus</name>
    <name type="common">Mouse</name>
    <dbReference type="NCBI Taxonomy" id="10090"/>
    <lineage>
        <taxon>Eukaryota</taxon>
        <taxon>Metazoa</taxon>
        <taxon>Chordata</taxon>
        <taxon>Craniata</taxon>
        <taxon>Vertebrata</taxon>
        <taxon>Euteleostomi</taxon>
        <taxon>Mammalia</taxon>
        <taxon>Eutheria</taxon>
        <taxon>Euarchontoglires</taxon>
        <taxon>Glires</taxon>
        <taxon>Rodentia</taxon>
        <taxon>Myomorpha</taxon>
        <taxon>Muroidea</taxon>
        <taxon>Muridae</taxon>
        <taxon>Murinae</taxon>
        <taxon>Mus</taxon>
        <taxon>Mus</taxon>
    </lineage>
</organism>
<reference evidence="2" key="7">
    <citation type="journal article" date="2005" name="Science">
        <title>The Transcriptional Landscape of the Mammalian Genome.</title>
        <authorList>
            <consortium name="The FANTOM Consortium"/>
            <consortium name="Riken Genome Exploration Research Group and Genome Science Group (Genome Network Project Core Group)"/>
        </authorList>
    </citation>
    <scope>NUCLEOTIDE SEQUENCE</scope>
    <source>
        <strain evidence="2">C57BL/6J</strain>
        <tissue evidence="2">Lung</tissue>
    </source>
</reference>
<evidence type="ECO:0000256" key="1">
    <source>
        <dbReference type="SAM" id="Phobius"/>
    </source>
</evidence>
<reference evidence="2" key="8">
    <citation type="journal article" date="2005" name="Science">
        <title>Antisense Transcription in the Mammalian Transcriptome.</title>
        <authorList>
            <consortium name="RIKEN Genome Exploration Research Group and Genome Science Group (Genome Network Project Core Group) and the FANTOM Consortium"/>
        </authorList>
    </citation>
    <scope>NUCLEOTIDE SEQUENCE</scope>
    <source>
        <strain evidence="2">C57BL/6J</strain>
        <tissue evidence="2">Lung</tissue>
    </source>
</reference>
<name>Q8C3V0_MOUSE</name>
<dbReference type="AlphaFoldDB" id="Q8C3V0"/>
<reference evidence="2" key="4">
    <citation type="journal article" date="2001" name="Nature">
        <title>Functional annotation of a full-length mouse cDNA collection.</title>
        <authorList>
            <consortium name="The RIKEN Genome Exploration Research Group Phase II Team and the FANTOM Consortium"/>
        </authorList>
    </citation>
    <scope>NUCLEOTIDE SEQUENCE</scope>
    <source>
        <strain evidence="2">C57BL/6J</strain>
        <tissue evidence="2">Lung</tissue>
    </source>
</reference>
<keyword evidence="1" id="KW-1133">Transmembrane helix</keyword>
<reference evidence="2" key="5">
    <citation type="journal article" date="2002" name="Nature">
        <title>Analysis of the mouse transcriptome based on functional annotation of 60,770 full-length cDNAs.</title>
        <authorList>
            <consortium name="The FANTOM Consortium and the RIKEN Genome Exploration Research Group Phase I and II Team"/>
        </authorList>
    </citation>
    <scope>NUCLEOTIDE SEQUENCE</scope>
    <source>
        <strain evidence="2">C57BL/6J</strain>
        <tissue evidence="2">Lung</tissue>
    </source>
</reference>
<reference evidence="2" key="2">
    <citation type="journal article" date="2000" name="Genome Res.">
        <title>Normalization and subtraction of cap-trapper-selected cDNAs to prepare full-length cDNA libraries for rapid discovery of new genes.</title>
        <authorList>
            <person name="Carninci P."/>
            <person name="Shibata Y."/>
            <person name="Hayatsu N."/>
            <person name="Sugahara Y."/>
            <person name="Shibata K."/>
            <person name="Itoh M."/>
            <person name="Konno H."/>
            <person name="Okazaki Y."/>
            <person name="Muramatsu M."/>
            <person name="Hayashizaki Y."/>
        </authorList>
    </citation>
    <scope>NUCLEOTIDE SEQUENCE</scope>
    <source>
        <strain evidence="2">C57BL/6J</strain>
        <tissue evidence="2">Lung</tissue>
    </source>
</reference>
<reference evidence="2" key="3">
    <citation type="journal article" date="2000" name="Genome Res.">
        <title>RIKEN integrated sequence analysis (RISA) system--384-format sequencing pipeline with 384 multicapillary sequencer.</title>
        <authorList>
            <person name="Shibata K."/>
            <person name="Itoh M."/>
            <person name="Aizawa K."/>
            <person name="Nagaoka S."/>
            <person name="Sasaki N."/>
            <person name="Carninci P."/>
            <person name="Konno H."/>
            <person name="Akiyama J."/>
            <person name="Nishi K."/>
            <person name="Kitsunai T."/>
            <person name="Tashiro H."/>
            <person name="Itoh M."/>
            <person name="Sumi N."/>
            <person name="Ishii Y."/>
            <person name="Nakamura S."/>
            <person name="Hazama M."/>
            <person name="Nishine T."/>
            <person name="Harada A."/>
            <person name="Yamamoto R."/>
            <person name="Matsumoto H."/>
            <person name="Sakaguchi S."/>
            <person name="Ikegami T."/>
            <person name="Kashiwagi K."/>
            <person name="Fujiwake S."/>
            <person name="Inoue K."/>
            <person name="Togawa Y."/>
            <person name="Izawa M."/>
            <person name="Ohara E."/>
            <person name="Watahiki M."/>
            <person name="Yoneda Y."/>
            <person name="Ishikawa T."/>
            <person name="Ozawa K."/>
            <person name="Tanaka T."/>
            <person name="Matsuura S."/>
            <person name="Kawai J."/>
            <person name="Okazaki Y."/>
            <person name="Muramatsu M."/>
            <person name="Inoue Y."/>
            <person name="Kira A."/>
            <person name="Hayashizaki Y."/>
        </authorList>
    </citation>
    <scope>NUCLEOTIDE SEQUENCE</scope>
    <source>
        <strain evidence="2">C57BL/6J</strain>
        <tissue evidence="2">Lung</tissue>
    </source>
</reference>
<keyword evidence="1" id="KW-0812">Transmembrane</keyword>
<dbReference type="PROSITE" id="PS51257">
    <property type="entry name" value="PROKAR_LIPOPROTEIN"/>
    <property type="match status" value="1"/>
</dbReference>
<feature type="transmembrane region" description="Helical" evidence="1">
    <location>
        <begin position="44"/>
        <end position="61"/>
    </location>
</feature>